<feature type="transmembrane region" description="Helical" evidence="7">
    <location>
        <begin position="154"/>
        <end position="175"/>
    </location>
</feature>
<dbReference type="AlphaFoldDB" id="H6Q5X0"/>
<keyword evidence="6 7" id="KW-0472">Membrane</keyword>
<feature type="transmembrane region" description="Helical" evidence="7">
    <location>
        <begin position="68"/>
        <end position="87"/>
    </location>
</feature>
<evidence type="ECO:0000256" key="1">
    <source>
        <dbReference type="ARBA" id="ARBA00004651"/>
    </source>
</evidence>
<dbReference type="InterPro" id="IPR032818">
    <property type="entry name" value="DedA-like"/>
</dbReference>
<dbReference type="PANTHER" id="PTHR30353">
    <property type="entry name" value="INNER MEMBRANE PROTEIN DEDA-RELATED"/>
    <property type="match status" value="1"/>
</dbReference>
<name>H6Q5X0_WIGGL</name>
<feature type="transmembrane region" description="Helical" evidence="7">
    <location>
        <begin position="114"/>
        <end position="133"/>
    </location>
</feature>
<evidence type="ECO:0000256" key="3">
    <source>
        <dbReference type="ARBA" id="ARBA00022475"/>
    </source>
</evidence>
<evidence type="ECO:0000256" key="5">
    <source>
        <dbReference type="ARBA" id="ARBA00022989"/>
    </source>
</evidence>
<comment type="similarity">
    <text evidence="2 7">Belongs to the DedA family.</text>
</comment>
<organism evidence="9 10">
    <name type="scientific">Wigglesworthia glossinidia endosymbiont of Glossina morsitans morsitans</name>
    <name type="common">Yale colony</name>
    <dbReference type="NCBI Taxonomy" id="1142511"/>
    <lineage>
        <taxon>Bacteria</taxon>
        <taxon>Pseudomonadati</taxon>
        <taxon>Pseudomonadota</taxon>
        <taxon>Gammaproteobacteria</taxon>
        <taxon>Enterobacterales</taxon>
        <taxon>Erwiniaceae</taxon>
        <taxon>Wigglesworthia</taxon>
    </lineage>
</organism>
<evidence type="ECO:0000313" key="10">
    <source>
        <dbReference type="Proteomes" id="UP000009061"/>
    </source>
</evidence>
<feature type="transmembrane region" description="Helical" evidence="7">
    <location>
        <begin position="44"/>
        <end position="61"/>
    </location>
</feature>
<sequence length="215" mass="25134">MNSLKALYKAFLEQDINILSQLNIIWLFYLVICIILILENGFLPVSFLPGDSLLILLGILISKNILNFYFIVFLLTISASIGSWIGYLQGKWLKNTPIINLWISKLPKKYFDRAYHLFCLHGFFALFIGRFIVFVRTILPIFFGLSGFKSSKFYFFNVISAFFWVSILTLIGFLLGKTWIFNRYENIFITVLCTIPTIIIIFSIIYLLKFWIKKN</sequence>
<accession>H6Q5X0</accession>
<dbReference type="EMBL" id="CP003315">
    <property type="protein sequence ID" value="AFA41166.1"/>
    <property type="molecule type" value="Genomic_DNA"/>
</dbReference>
<dbReference type="eggNOG" id="COG0586">
    <property type="taxonomic scope" value="Bacteria"/>
</dbReference>
<reference evidence="9 10" key="1">
    <citation type="journal article" date="2012" name="MBio">
        <title>Insight into the transmission biology and species-specific functional capabilities of tsetse (Diptera: glossinidae) obligate symbiont wigglesworthia.</title>
        <authorList>
            <person name="Rio R.V."/>
            <person name="Symula R.E."/>
            <person name="Wang J."/>
            <person name="Lohs C."/>
            <person name="Wu Y.N."/>
            <person name="Snyder A.K."/>
            <person name="Bjornson R.D."/>
            <person name="Oshima K."/>
            <person name="Biehl B.S."/>
            <person name="Perna N.T."/>
            <person name="Hattori M."/>
            <person name="Aksoy S."/>
        </authorList>
    </citation>
    <scope>NUCLEOTIDE SEQUENCE [LARGE SCALE GENOMIC DNA]</scope>
    <source>
        <strain evidence="9">WGM</strain>
    </source>
</reference>
<evidence type="ECO:0000256" key="6">
    <source>
        <dbReference type="ARBA" id="ARBA00023136"/>
    </source>
</evidence>
<evidence type="ECO:0000256" key="4">
    <source>
        <dbReference type="ARBA" id="ARBA00022692"/>
    </source>
</evidence>
<feature type="transmembrane region" description="Helical" evidence="7">
    <location>
        <begin position="21"/>
        <end position="38"/>
    </location>
</feature>
<proteinExistence type="inferred from homology"/>
<dbReference type="GO" id="GO:0005886">
    <property type="term" value="C:plasma membrane"/>
    <property type="evidence" value="ECO:0007669"/>
    <property type="project" value="UniProtKB-SubCell"/>
</dbReference>
<dbReference type="InterPro" id="IPR032816">
    <property type="entry name" value="VTT_dom"/>
</dbReference>
<keyword evidence="10" id="KW-1185">Reference proteome</keyword>
<keyword evidence="4 7" id="KW-0812">Transmembrane</keyword>
<evidence type="ECO:0000313" key="9">
    <source>
        <dbReference type="EMBL" id="AFA41166.1"/>
    </source>
</evidence>
<evidence type="ECO:0000256" key="2">
    <source>
        <dbReference type="ARBA" id="ARBA00010792"/>
    </source>
</evidence>
<dbReference type="Proteomes" id="UP000009061">
    <property type="component" value="Chromosome"/>
</dbReference>
<comment type="subcellular location">
    <subcellularLocation>
        <location evidence="1 7">Cell membrane</location>
        <topology evidence="1 7">Multi-pass membrane protein</topology>
    </subcellularLocation>
</comment>
<feature type="transmembrane region" description="Helical" evidence="7">
    <location>
        <begin position="187"/>
        <end position="208"/>
    </location>
</feature>
<evidence type="ECO:0000259" key="8">
    <source>
        <dbReference type="Pfam" id="PF09335"/>
    </source>
</evidence>
<dbReference type="HOGENOM" id="CLU_044208_6_2_6"/>
<dbReference type="Pfam" id="PF09335">
    <property type="entry name" value="VTT_dom"/>
    <property type="match status" value="1"/>
</dbReference>
<dbReference type="RefSeq" id="WP_014354105.1">
    <property type="nucleotide sequence ID" value="NC_016893.1"/>
</dbReference>
<dbReference type="PANTHER" id="PTHR30353:SF11">
    <property type="entry name" value="INNER MEMBRANE PROTEIN YQJA"/>
    <property type="match status" value="1"/>
</dbReference>
<protein>
    <submittedName>
        <fullName evidence="9">Conserved inner membrane protein</fullName>
    </submittedName>
</protein>
<gene>
    <name evidence="9" type="primary">yqjA</name>
    <name evidence="9" type="ORF">WIGMOR_0331</name>
</gene>
<keyword evidence="5 7" id="KW-1133">Transmembrane helix</keyword>
<dbReference type="STRING" id="1142511.WIGMOR_0331"/>
<dbReference type="OrthoDB" id="13976at2"/>
<keyword evidence="3 7" id="KW-1003">Cell membrane</keyword>
<dbReference type="KEGG" id="wgl:WIGMOR_0331"/>
<feature type="domain" description="VTT" evidence="8">
    <location>
        <begin position="48"/>
        <end position="172"/>
    </location>
</feature>
<evidence type="ECO:0000256" key="7">
    <source>
        <dbReference type="RuleBase" id="RU367016"/>
    </source>
</evidence>